<evidence type="ECO:0000313" key="6">
    <source>
        <dbReference type="EMBL" id="MFC5825533.1"/>
    </source>
</evidence>
<dbReference type="Proteomes" id="UP001596058">
    <property type="component" value="Unassembled WGS sequence"/>
</dbReference>
<dbReference type="InterPro" id="IPR011042">
    <property type="entry name" value="6-blade_b-propeller_TolB-like"/>
</dbReference>
<evidence type="ECO:0000259" key="5">
    <source>
        <dbReference type="PROSITE" id="PS50011"/>
    </source>
</evidence>
<evidence type="ECO:0000256" key="2">
    <source>
        <dbReference type="ARBA" id="ARBA00022741"/>
    </source>
</evidence>
<name>A0ABW1CKW9_9ACTN</name>
<keyword evidence="4" id="KW-0067">ATP-binding</keyword>
<dbReference type="Gene3D" id="3.30.200.20">
    <property type="entry name" value="Phosphorylase Kinase, domain 1"/>
    <property type="match status" value="1"/>
</dbReference>
<keyword evidence="1" id="KW-0808">Transferase</keyword>
<accession>A0ABW1CKW9</accession>
<protein>
    <submittedName>
        <fullName evidence="6">Protein kinase</fullName>
    </submittedName>
</protein>
<dbReference type="GO" id="GO:0016301">
    <property type="term" value="F:kinase activity"/>
    <property type="evidence" value="ECO:0007669"/>
    <property type="project" value="UniProtKB-KW"/>
</dbReference>
<evidence type="ECO:0000256" key="3">
    <source>
        <dbReference type="ARBA" id="ARBA00022777"/>
    </source>
</evidence>
<sequence length="638" mass="67413">MRPLIASDPVRIDGHRVVGRLGEGGQGVVYLGESSDGTRVAIKLLGAGLDDPNARERFGQEIGYARRVKAFCTAQVLASGDLGGTPYVVSEFVDGPSLAEVIQGRGALRGAELRRLAIGTLTALAAIHQAGVVHRDFKPGNVLLSRDGPRVIDFGISRALGEPELGGEHLEGTPPYMAPEQFAGQPAGPASDLFAWASTMVAAATGRPPFGTGDVPSLVNRILHAQPDLGDLDGELRDLAGRCLAKDPRARPTAARALLTMLGHRVPAQALRDTGEQRLLAEGQQSAAPPAPPARRGWPLVAGVAGTALAVVAAALLLLRPAPAPPPSLAPTPTPPPAPRPGPMALDSVSKLKLPETGITLYENPADALWVTSYHDQRKGGINPTYTRDPATGAFAFFGTWEEPIVSPGGGYVASLSITRATRTDFETIRLRDRASGRERQLRTVDKPATLTRPRWSDDGRRLLANVIDTGASNQTVGFAVVDPVAGSVKVTKVAGAGKSAFAWGADRGSVMYQPPGGRIWVLDLDGRQVRGFSGLGQLMVSGVEKTQLGAIFATQCPDISRNVCFWDAQSGAKKGEARLPKGAAFSGWLDDRYFLATRPNGRNTDVVMMDATGHAVRTLATGPKAELDAIVLWYSRK</sequence>
<dbReference type="PANTHER" id="PTHR43289:SF34">
    <property type="entry name" value="SERINE_THREONINE-PROTEIN KINASE YBDM-RELATED"/>
    <property type="match status" value="1"/>
</dbReference>
<dbReference type="Gene3D" id="1.10.510.10">
    <property type="entry name" value="Transferase(Phosphotransferase) domain 1"/>
    <property type="match status" value="1"/>
</dbReference>
<keyword evidence="2" id="KW-0547">Nucleotide-binding</keyword>
<comment type="caution">
    <text evidence="6">The sequence shown here is derived from an EMBL/GenBank/DDBJ whole genome shotgun (WGS) entry which is preliminary data.</text>
</comment>
<dbReference type="CDD" id="cd14014">
    <property type="entry name" value="STKc_PknB_like"/>
    <property type="match status" value="1"/>
</dbReference>
<dbReference type="Gene3D" id="2.120.10.30">
    <property type="entry name" value="TolB, C-terminal domain"/>
    <property type="match status" value="1"/>
</dbReference>
<feature type="domain" description="Protein kinase" evidence="5">
    <location>
        <begin position="15"/>
        <end position="267"/>
    </location>
</feature>
<gene>
    <name evidence="6" type="ORF">ACFPZ3_16860</name>
</gene>
<evidence type="ECO:0000256" key="4">
    <source>
        <dbReference type="ARBA" id="ARBA00022840"/>
    </source>
</evidence>
<dbReference type="InterPro" id="IPR008271">
    <property type="entry name" value="Ser/Thr_kinase_AS"/>
</dbReference>
<dbReference type="InterPro" id="IPR000719">
    <property type="entry name" value="Prot_kinase_dom"/>
</dbReference>
<dbReference type="PROSITE" id="PS50011">
    <property type="entry name" value="PROTEIN_KINASE_DOM"/>
    <property type="match status" value="1"/>
</dbReference>
<dbReference type="InterPro" id="IPR011009">
    <property type="entry name" value="Kinase-like_dom_sf"/>
</dbReference>
<proteinExistence type="predicted"/>
<keyword evidence="3 6" id="KW-0418">Kinase</keyword>
<dbReference type="Pfam" id="PF00069">
    <property type="entry name" value="Pkinase"/>
    <property type="match status" value="1"/>
</dbReference>
<organism evidence="6 7">
    <name type="scientific">Nonomuraea insulae</name>
    <dbReference type="NCBI Taxonomy" id="1616787"/>
    <lineage>
        <taxon>Bacteria</taxon>
        <taxon>Bacillati</taxon>
        <taxon>Actinomycetota</taxon>
        <taxon>Actinomycetes</taxon>
        <taxon>Streptosporangiales</taxon>
        <taxon>Streptosporangiaceae</taxon>
        <taxon>Nonomuraea</taxon>
    </lineage>
</organism>
<dbReference type="PANTHER" id="PTHR43289">
    <property type="entry name" value="MITOGEN-ACTIVATED PROTEIN KINASE KINASE KINASE 20-RELATED"/>
    <property type="match status" value="1"/>
</dbReference>
<dbReference type="EMBL" id="JBHSPA010000022">
    <property type="protein sequence ID" value="MFC5825533.1"/>
    <property type="molecule type" value="Genomic_DNA"/>
</dbReference>
<evidence type="ECO:0000313" key="7">
    <source>
        <dbReference type="Proteomes" id="UP001596058"/>
    </source>
</evidence>
<dbReference type="SUPFAM" id="SSF56112">
    <property type="entry name" value="Protein kinase-like (PK-like)"/>
    <property type="match status" value="1"/>
</dbReference>
<reference evidence="7" key="1">
    <citation type="journal article" date="2019" name="Int. J. Syst. Evol. Microbiol.">
        <title>The Global Catalogue of Microorganisms (GCM) 10K type strain sequencing project: providing services to taxonomists for standard genome sequencing and annotation.</title>
        <authorList>
            <consortium name="The Broad Institute Genomics Platform"/>
            <consortium name="The Broad Institute Genome Sequencing Center for Infectious Disease"/>
            <person name="Wu L."/>
            <person name="Ma J."/>
        </authorList>
    </citation>
    <scope>NUCLEOTIDE SEQUENCE [LARGE SCALE GENOMIC DNA]</scope>
    <source>
        <strain evidence="7">CCUG 53903</strain>
    </source>
</reference>
<evidence type="ECO:0000256" key="1">
    <source>
        <dbReference type="ARBA" id="ARBA00022679"/>
    </source>
</evidence>
<dbReference type="RefSeq" id="WP_379515047.1">
    <property type="nucleotide sequence ID" value="NZ_JBHSPA010000022.1"/>
</dbReference>
<keyword evidence="7" id="KW-1185">Reference proteome</keyword>
<dbReference type="PROSITE" id="PS00108">
    <property type="entry name" value="PROTEIN_KINASE_ST"/>
    <property type="match status" value="1"/>
</dbReference>
<dbReference type="SUPFAM" id="SSF82171">
    <property type="entry name" value="DPP6 N-terminal domain-like"/>
    <property type="match status" value="1"/>
</dbReference>